<protein>
    <submittedName>
        <fullName evidence="1">Armadillo-like helical domain containing protein 1</fullName>
    </submittedName>
</protein>
<comment type="caution">
    <text evidence="1">The sequence shown here is derived from an EMBL/GenBank/DDBJ whole genome shotgun (WGS) entry which is preliminary data.</text>
</comment>
<dbReference type="EMBL" id="JAOPHQ010000296">
    <property type="protein sequence ID" value="KAK0155222.1"/>
    <property type="molecule type" value="Genomic_DNA"/>
</dbReference>
<dbReference type="AlphaFoldDB" id="A0AA47NBY5"/>
<evidence type="ECO:0000313" key="2">
    <source>
        <dbReference type="Proteomes" id="UP001174136"/>
    </source>
</evidence>
<evidence type="ECO:0000313" key="1">
    <source>
        <dbReference type="EMBL" id="KAK0155222.1"/>
    </source>
</evidence>
<dbReference type="Gene3D" id="1.25.10.10">
    <property type="entry name" value="Leucine-rich Repeat Variant"/>
    <property type="match status" value="1"/>
</dbReference>
<dbReference type="Pfam" id="PF17741">
    <property type="entry name" value="DUF5578"/>
    <property type="match status" value="1"/>
</dbReference>
<dbReference type="SUPFAM" id="SSF48371">
    <property type="entry name" value="ARM repeat"/>
    <property type="match status" value="1"/>
</dbReference>
<dbReference type="InterPro" id="IPR011989">
    <property type="entry name" value="ARM-like"/>
</dbReference>
<organism evidence="1 2">
    <name type="scientific">Merluccius polli</name>
    <name type="common">Benguela hake</name>
    <name type="synonym">Merluccius cadenati</name>
    <dbReference type="NCBI Taxonomy" id="89951"/>
    <lineage>
        <taxon>Eukaryota</taxon>
        <taxon>Metazoa</taxon>
        <taxon>Chordata</taxon>
        <taxon>Craniata</taxon>
        <taxon>Vertebrata</taxon>
        <taxon>Euteleostomi</taxon>
        <taxon>Actinopterygii</taxon>
        <taxon>Neopterygii</taxon>
        <taxon>Teleostei</taxon>
        <taxon>Neoteleostei</taxon>
        <taxon>Acanthomorphata</taxon>
        <taxon>Zeiogadaria</taxon>
        <taxon>Gadariae</taxon>
        <taxon>Gadiformes</taxon>
        <taxon>Gadoidei</taxon>
        <taxon>Merlucciidae</taxon>
        <taxon>Merluccius</taxon>
    </lineage>
</organism>
<proteinExistence type="predicted"/>
<reference evidence="1" key="1">
    <citation type="journal article" date="2023" name="Front. Mar. Sci.">
        <title>A new Merluccius polli reference genome to investigate the effects of global change in West African waters.</title>
        <authorList>
            <person name="Mateo J.L."/>
            <person name="Blanco-Fernandez C."/>
            <person name="Garcia-Vazquez E."/>
            <person name="Machado-Schiaffino G."/>
        </authorList>
    </citation>
    <scope>NUCLEOTIDE SEQUENCE</scope>
    <source>
        <strain evidence="1">C29</strain>
        <tissue evidence="1">Fin</tissue>
    </source>
</reference>
<dbReference type="InterPro" id="IPR016024">
    <property type="entry name" value="ARM-type_fold"/>
</dbReference>
<name>A0AA47NBY5_MERPO</name>
<accession>A0AA47NBY5</accession>
<dbReference type="InterPro" id="IPR041090">
    <property type="entry name" value="DUF5578"/>
</dbReference>
<dbReference type="PANTHER" id="PTHR34258">
    <property type="entry name" value="ARMADILLO-LIKE HELICAL DOMAIN CONTAINING PROTEIN 1"/>
    <property type="match status" value="1"/>
</dbReference>
<dbReference type="Proteomes" id="UP001174136">
    <property type="component" value="Unassembled WGS sequence"/>
</dbReference>
<keyword evidence="2" id="KW-1185">Reference proteome</keyword>
<dbReference type="PANTHER" id="PTHR34258:SF1">
    <property type="entry name" value="ARMADILLO-LIKE HELICAL DOMAIN CONTAINING PROTEIN 1"/>
    <property type="match status" value="1"/>
</dbReference>
<gene>
    <name evidence="1" type="primary">ARMH1</name>
    <name evidence="1" type="ORF">N1851_002455</name>
</gene>
<sequence>MSTQEEQREAIGRVMRFLREWDRGDGAARSRILNTFIAQNQGKTYYELEADLALGASLFLARLTTWMRLTYMFGTASVGLQLRAVSVFLSASSSHQYILEFLEDGGVLTLLDILGQRDITEEDRAEALRLLQTISTASPKYKEMICESRGVGAVAECLAKSHSDDTQEAAQVLLETLARGNPQYQPQVYDCLVALMASSSPKAQQRVVHTLRTVQSELKTAHPSIVEPLLNMLRSLRYEVQDEAIGLILDLSQYELRPVLLSRLVALLKPSKNGVKLHQMPEDPEMAKLTASLPVFVQQGAAAKAIRLLAQSSDISKELLSLQVVHYLLYAMATREHNDAQIQASLALMHFVHTYPALTEHVRGGMGSTLFVIFMKNPDTLHAHIDEIQAEMLLSNKVNTTKGLEIADC</sequence>